<gene>
    <name evidence="1" type="ORF">CYCCA115_LOCUS9480</name>
</gene>
<keyword evidence="2" id="KW-1185">Reference proteome</keyword>
<accession>A0AAD2CW88</accession>
<dbReference type="AlphaFoldDB" id="A0AAD2CW88"/>
<sequence length="235" mass="26788">MDFTIYGWVYYQTDGALGTNKIGRWLGVSQRTGPMMTYWILPKSGRPISTDTVQNITETEKQTDVVKEQMAQWTTDVSKILDARTGDISWGKDEIPPQLMFDLELEDKEFKCNFNKLIKADDVDNGTLQGTTETDDINAQNYVNMETGLRRGQEGELQPAVVHRRLVDAEGNPMGVANNNQLLDTRQYKVEYEDGSTKVLAANLLAENLLAQVDEHGHRHLLRKRSRNIVLMRRQ</sequence>
<dbReference type="Proteomes" id="UP001295423">
    <property type="component" value="Unassembled WGS sequence"/>
</dbReference>
<reference evidence="1" key="1">
    <citation type="submission" date="2023-08" db="EMBL/GenBank/DDBJ databases">
        <authorList>
            <person name="Audoor S."/>
            <person name="Bilcke G."/>
        </authorList>
    </citation>
    <scope>NUCLEOTIDE SEQUENCE</scope>
</reference>
<protein>
    <submittedName>
        <fullName evidence="1">Uncharacterized protein</fullName>
    </submittedName>
</protein>
<evidence type="ECO:0000313" key="2">
    <source>
        <dbReference type="Proteomes" id="UP001295423"/>
    </source>
</evidence>
<name>A0AAD2CW88_9STRA</name>
<dbReference type="EMBL" id="CAKOGP040001358">
    <property type="protein sequence ID" value="CAJ1945334.1"/>
    <property type="molecule type" value="Genomic_DNA"/>
</dbReference>
<organism evidence="1 2">
    <name type="scientific">Cylindrotheca closterium</name>
    <dbReference type="NCBI Taxonomy" id="2856"/>
    <lineage>
        <taxon>Eukaryota</taxon>
        <taxon>Sar</taxon>
        <taxon>Stramenopiles</taxon>
        <taxon>Ochrophyta</taxon>
        <taxon>Bacillariophyta</taxon>
        <taxon>Bacillariophyceae</taxon>
        <taxon>Bacillariophycidae</taxon>
        <taxon>Bacillariales</taxon>
        <taxon>Bacillariaceae</taxon>
        <taxon>Cylindrotheca</taxon>
    </lineage>
</organism>
<proteinExistence type="predicted"/>
<evidence type="ECO:0000313" key="1">
    <source>
        <dbReference type="EMBL" id="CAJ1945334.1"/>
    </source>
</evidence>
<comment type="caution">
    <text evidence="1">The sequence shown here is derived from an EMBL/GenBank/DDBJ whole genome shotgun (WGS) entry which is preliminary data.</text>
</comment>